<accession>A0A815WKB8</accession>
<gene>
    <name evidence="1" type="ORF">EDS130_LOCUS45728</name>
</gene>
<dbReference type="OrthoDB" id="5512589at2759"/>
<comment type="caution">
    <text evidence="1">The sequence shown here is derived from an EMBL/GenBank/DDBJ whole genome shotgun (WGS) entry which is preliminary data.</text>
</comment>
<evidence type="ECO:0008006" key="3">
    <source>
        <dbReference type="Google" id="ProtNLM"/>
    </source>
</evidence>
<proteinExistence type="predicted"/>
<dbReference type="EMBL" id="CAJNOJ010001230">
    <property type="protein sequence ID" value="CAF1547051.1"/>
    <property type="molecule type" value="Genomic_DNA"/>
</dbReference>
<sequence length="108" mass="12439">MSPLLHKPTNNSFRIAEMALYGNKHYRPTVFRQANDPVGARYVITTDEYPCPTYPDFLFGFGYLIPEKARDALLYTSYQDPNVPFRISDVYMTGILPDYLSLPHSLSR</sequence>
<name>A0A815WKB8_ADIRI</name>
<dbReference type="AlphaFoldDB" id="A0A815WKB8"/>
<reference evidence="1" key="1">
    <citation type="submission" date="2021-02" db="EMBL/GenBank/DDBJ databases">
        <authorList>
            <person name="Nowell W R."/>
        </authorList>
    </citation>
    <scope>NUCLEOTIDE SEQUENCE</scope>
</reference>
<evidence type="ECO:0000313" key="2">
    <source>
        <dbReference type="Proteomes" id="UP000663852"/>
    </source>
</evidence>
<dbReference type="Proteomes" id="UP000663852">
    <property type="component" value="Unassembled WGS sequence"/>
</dbReference>
<organism evidence="1 2">
    <name type="scientific">Adineta ricciae</name>
    <name type="common">Rotifer</name>
    <dbReference type="NCBI Taxonomy" id="249248"/>
    <lineage>
        <taxon>Eukaryota</taxon>
        <taxon>Metazoa</taxon>
        <taxon>Spiralia</taxon>
        <taxon>Gnathifera</taxon>
        <taxon>Rotifera</taxon>
        <taxon>Eurotatoria</taxon>
        <taxon>Bdelloidea</taxon>
        <taxon>Adinetida</taxon>
        <taxon>Adinetidae</taxon>
        <taxon>Adineta</taxon>
    </lineage>
</organism>
<protein>
    <recommendedName>
        <fullName evidence="3">Hexosyltransferase</fullName>
    </recommendedName>
</protein>
<evidence type="ECO:0000313" key="1">
    <source>
        <dbReference type="EMBL" id="CAF1547051.1"/>
    </source>
</evidence>